<dbReference type="Pfam" id="PF00520">
    <property type="entry name" value="Ion_trans"/>
    <property type="match status" value="1"/>
</dbReference>
<keyword evidence="4 10" id="KW-0812">Transmembrane</keyword>
<evidence type="ECO:0000313" key="15">
    <source>
        <dbReference type="Proteomes" id="UP001152797"/>
    </source>
</evidence>
<accession>A0A9P1DRN8</accession>
<dbReference type="OrthoDB" id="432777at2759"/>
<dbReference type="PROSITE" id="PS50222">
    <property type="entry name" value="EF_HAND_2"/>
    <property type="match status" value="1"/>
</dbReference>
<evidence type="ECO:0000256" key="6">
    <source>
        <dbReference type="ARBA" id="ARBA00022882"/>
    </source>
</evidence>
<dbReference type="PROSITE" id="PS50106">
    <property type="entry name" value="PDZ"/>
    <property type="match status" value="5"/>
</dbReference>
<keyword evidence="6" id="KW-0813">Transport</keyword>
<evidence type="ECO:0000313" key="13">
    <source>
        <dbReference type="EMBL" id="CAI4015095.1"/>
    </source>
</evidence>
<comment type="similarity">
    <text evidence="2">Belongs to the calcium channel alpha-1 subunit (TC 1.A.1.11) family. Two pore calcium channel subfamily.</text>
</comment>
<evidence type="ECO:0000256" key="1">
    <source>
        <dbReference type="ARBA" id="ARBA00004141"/>
    </source>
</evidence>
<feature type="transmembrane region" description="Helical" evidence="10">
    <location>
        <begin position="1068"/>
        <end position="1092"/>
    </location>
</feature>
<keyword evidence="6" id="KW-0407">Ion channel</keyword>
<evidence type="ECO:0000256" key="7">
    <source>
        <dbReference type="ARBA" id="ARBA00022989"/>
    </source>
</evidence>
<evidence type="ECO:0000256" key="4">
    <source>
        <dbReference type="ARBA" id="ARBA00022692"/>
    </source>
</evidence>
<dbReference type="InterPro" id="IPR002048">
    <property type="entry name" value="EF_hand_dom"/>
</dbReference>
<feature type="transmembrane region" description="Helical" evidence="10">
    <location>
        <begin position="1366"/>
        <end position="1386"/>
    </location>
</feature>
<dbReference type="EMBL" id="CAMXCT030006512">
    <property type="protein sequence ID" value="CAL4802407.1"/>
    <property type="molecule type" value="Genomic_DNA"/>
</dbReference>
<feature type="region of interest" description="Disordered" evidence="9">
    <location>
        <begin position="647"/>
        <end position="742"/>
    </location>
</feature>
<dbReference type="CDD" id="cd00136">
    <property type="entry name" value="PDZ_canonical"/>
    <property type="match status" value="2"/>
</dbReference>
<evidence type="ECO:0000256" key="5">
    <source>
        <dbReference type="ARBA" id="ARBA00022837"/>
    </source>
</evidence>
<feature type="transmembrane region" description="Helical" evidence="10">
    <location>
        <begin position="1276"/>
        <end position="1296"/>
    </location>
</feature>
<dbReference type="Gene3D" id="1.10.238.10">
    <property type="entry name" value="EF-hand"/>
    <property type="match status" value="1"/>
</dbReference>
<dbReference type="PROSITE" id="PS00018">
    <property type="entry name" value="EF_HAND_1"/>
    <property type="match status" value="1"/>
</dbReference>
<dbReference type="Gene3D" id="1.20.120.350">
    <property type="entry name" value="Voltage-gated potassium channels. Chain C"/>
    <property type="match status" value="1"/>
</dbReference>
<dbReference type="EMBL" id="CAMXCT020006512">
    <property type="protein sequence ID" value="CAL1168470.1"/>
    <property type="molecule type" value="Genomic_DNA"/>
</dbReference>
<dbReference type="InterPro" id="IPR011992">
    <property type="entry name" value="EF-hand-dom_pair"/>
</dbReference>
<feature type="transmembrane region" description="Helical" evidence="10">
    <location>
        <begin position="952"/>
        <end position="972"/>
    </location>
</feature>
<dbReference type="InterPro" id="IPR036034">
    <property type="entry name" value="PDZ_sf"/>
</dbReference>
<organism evidence="13">
    <name type="scientific">Cladocopium goreaui</name>
    <dbReference type="NCBI Taxonomy" id="2562237"/>
    <lineage>
        <taxon>Eukaryota</taxon>
        <taxon>Sar</taxon>
        <taxon>Alveolata</taxon>
        <taxon>Dinophyceae</taxon>
        <taxon>Suessiales</taxon>
        <taxon>Symbiodiniaceae</taxon>
        <taxon>Cladocopium</taxon>
    </lineage>
</organism>
<dbReference type="SMART" id="SM00228">
    <property type="entry name" value="PDZ"/>
    <property type="match status" value="6"/>
</dbReference>
<dbReference type="PANTHER" id="PTHR46988">
    <property type="entry name" value="TWO PORE CALCIUM CHANNEL PROTEIN 1"/>
    <property type="match status" value="1"/>
</dbReference>
<reference evidence="13" key="1">
    <citation type="submission" date="2022-10" db="EMBL/GenBank/DDBJ databases">
        <authorList>
            <person name="Chen Y."/>
            <person name="Dougan E. K."/>
            <person name="Chan C."/>
            <person name="Rhodes N."/>
            <person name="Thang M."/>
        </authorList>
    </citation>
    <scope>NUCLEOTIDE SEQUENCE</scope>
</reference>
<feature type="domain" description="EF-hand" evidence="12">
    <location>
        <begin position="1157"/>
        <end position="1192"/>
    </location>
</feature>
<evidence type="ECO:0000256" key="8">
    <source>
        <dbReference type="ARBA" id="ARBA00023136"/>
    </source>
</evidence>
<keyword evidence="8 10" id="KW-0472">Membrane</keyword>
<gene>
    <name evidence="13" type="ORF">C1SCF055_LOCUS39947</name>
</gene>
<keyword evidence="6" id="KW-0406">Ion transport</keyword>
<feature type="region of interest" description="Disordered" evidence="9">
    <location>
        <begin position="591"/>
        <end position="634"/>
    </location>
</feature>
<dbReference type="Proteomes" id="UP001152797">
    <property type="component" value="Unassembled WGS sequence"/>
</dbReference>
<feature type="compositionally biased region" description="Low complexity" evidence="9">
    <location>
        <begin position="591"/>
        <end position="612"/>
    </location>
</feature>
<dbReference type="SUPFAM" id="SSF50156">
    <property type="entry name" value="PDZ domain-like"/>
    <property type="match status" value="5"/>
</dbReference>
<protein>
    <submittedName>
        <fullName evidence="14">EF-hand domain-containing protein</fullName>
    </submittedName>
</protein>
<feature type="domain" description="PDZ" evidence="11">
    <location>
        <begin position="190"/>
        <end position="257"/>
    </location>
</feature>
<dbReference type="Gene3D" id="2.30.42.10">
    <property type="match status" value="5"/>
</dbReference>
<feature type="domain" description="PDZ" evidence="11">
    <location>
        <begin position="741"/>
        <end position="812"/>
    </location>
</feature>
<feature type="compositionally biased region" description="Low complexity" evidence="9">
    <location>
        <begin position="699"/>
        <end position="720"/>
    </location>
</feature>
<comment type="subcellular location">
    <subcellularLocation>
        <location evidence="1">Membrane</location>
        <topology evidence="1">Multi-pass membrane protein</topology>
    </subcellularLocation>
</comment>
<feature type="transmembrane region" description="Helical" evidence="10">
    <location>
        <begin position="1008"/>
        <end position="1029"/>
    </location>
</feature>
<feature type="transmembrane region" description="Helical" evidence="10">
    <location>
        <begin position="1238"/>
        <end position="1256"/>
    </location>
</feature>
<evidence type="ECO:0000256" key="3">
    <source>
        <dbReference type="ARBA" id="ARBA00011738"/>
    </source>
</evidence>
<evidence type="ECO:0000259" key="11">
    <source>
        <dbReference type="PROSITE" id="PS50106"/>
    </source>
</evidence>
<dbReference type="InterPro" id="IPR001478">
    <property type="entry name" value="PDZ"/>
</dbReference>
<keyword evidence="15" id="KW-1185">Reference proteome</keyword>
<sequence>MAQLGASSLEVLRKLSISRNQTEEAWAIFQQEGLENLVDLRHAWANARDRRWERLALPKLVTDELMSFFEAEMGISYGKMLVPPKELCVPAGPGFTMTTLGGQGLAVPPSAVRIKQVLPDSWADVQAVHAGDELVKVNGQLTSSLTQQQIGLALRQTRPLRLTLARPVTGSRPSAARGSQAPKAREAGKVLTFEAKEADERLGFKAGGKPPGEVYVEKLFPKLWAEKQGLRLKDVLEELNGQRLSEMQPEQLDQLIKTRPLTLVFRRRDGGPGDVAPGGPAGGLAAAGARLAMAQKAVKPKAKAEPLAPSGPLKESVDLELPVGEKQLGFVPWGLPPARVMVRQVTGARAQKALLQVGHELAEVNGVHVRDIPRVELERTLLTRPLKLHFVASEASAGAFAVPSARDAEIEDEEVQAGILDLVATPEHDHLGFETTSSLNFNAVEVAKVEPGSWAQRMRIRMGDHLLSIDGTAVGSFASSSLQEAIRSRARAMRLRFRRQGQNILDEDQRRLDVLATEADAELGFLMSGQPPSEVLVFKVIPGSWAAQRGLQEKDELVAVAGQPVSALSGAALMRYVQSVRPLRLRFHLAPGGPQPARAKPKAAPKVVSAAKEVPETKEAEASPVPKAKGRMGRAKLAQMLVGDMMKGMSQEEEVPSSPPAAASSPPAAAPPAAPPAAPAAPPAPKPATPAPVAPKPVAPAAKPKAAPASRPPARGVPPATTGRPSERAPAAQDDSSSDDDAMIEKSAGTQDKDLGFEIAPRGSGAAMCFVVSAVQPGGWAQRQRIGVGNELLSIGGQVAKKMKLEDIQKMLAPDGVRPLRFWLQADMGSRDNLQIRYSVRFYVVPNAKVPATGPTDIFGTLCNRISVTAGQLEVCDTALDFGNQLEPSRCLIEGRVIMTSGIPYLPPGWGLVLEVFLMLILLRKFVLEWQVQVRYFDHLVPRQEYFNKNHIRFGLAMLVLEAFDVVIFALLRPRFRFAFIARSGYLCLLPAVTTLARCVLACLWEMISVAVFLVGTVVFFAWIAVTIFKDLDHGTKGFESFKESLNSMFIAGVSDEFVAVFLKSYTAYRFVGILWLIFLVIAHVMLLSLVLDTLCAAYMTYSEHRAEATAEQRILGMWKAFKTLSNATGGHEKEVTQSNFMLFLQEISTSPRSAGISTDEAEIMWQAIDKDQSGSIDPEEFLGVVGLIQYDFWTTRKDSYIRDWFPELWDTPWYRKYRTFVDSGDDLDLSVLTLDRLVNLILLVNLVLVVVESYYDLSKWPEPEWMDSMELIFSFIYLGEFFIKISVFSFAEYWSSISNQFDFFTTWLLLSTSIAERLFSSGISTYANMLRLLRLVRVVKNLKNLESVQFMMDTVSKLVAASQDMMLLLGVVVFFFCAFSVQAFGGDLYENNERLEGTEYLEKHMFVLNFNDIPCAFGVWFVMLLCEYEPNFPEVVARTSSIPFGWMIFPVFYVLGVSIVFELVKAFTIEVFMSLKQRWEQLKREAKSHGDAAEDLGLDMQTFTQAFQEKGEVLHCRVSGHPSQAAMMREAKHRLLSGGHNKNPHGHGQKTQSLASGNGDRTWEVTSLLHGLCPSQIFHGSMT</sequence>
<comment type="subunit">
    <text evidence="3">Homodimer.</text>
</comment>
<name>A0A9P1DRN8_9DINO</name>
<keyword evidence="6" id="KW-0851">Voltage-gated channel</keyword>
<dbReference type="SUPFAM" id="SSF81324">
    <property type="entry name" value="Voltage-gated potassium channels"/>
    <property type="match status" value="1"/>
</dbReference>
<feature type="region of interest" description="Disordered" evidence="9">
    <location>
        <begin position="1537"/>
        <end position="1559"/>
    </location>
</feature>
<dbReference type="InterPro" id="IPR044581">
    <property type="entry name" value="TPC1_plant"/>
</dbReference>
<feature type="domain" description="PDZ" evidence="11">
    <location>
        <begin position="511"/>
        <end position="581"/>
    </location>
</feature>
<dbReference type="GO" id="GO:0005509">
    <property type="term" value="F:calcium ion binding"/>
    <property type="evidence" value="ECO:0007669"/>
    <property type="project" value="InterPro"/>
</dbReference>
<feature type="transmembrane region" description="Helical" evidence="10">
    <location>
        <begin position="978"/>
        <end position="1001"/>
    </location>
</feature>
<keyword evidence="7 10" id="KW-1133">Transmembrane helix</keyword>
<dbReference type="PANTHER" id="PTHR46988:SF4">
    <property type="entry name" value="ION TRANSPORT DOMAIN-CONTAINING PROTEIN"/>
    <property type="match status" value="1"/>
</dbReference>
<dbReference type="SUPFAM" id="SSF47473">
    <property type="entry name" value="EF-hand"/>
    <property type="match status" value="1"/>
</dbReference>
<dbReference type="Gene3D" id="1.10.287.70">
    <property type="match status" value="1"/>
</dbReference>
<feature type="domain" description="PDZ" evidence="11">
    <location>
        <begin position="419"/>
        <end position="501"/>
    </location>
</feature>
<feature type="domain" description="PDZ" evidence="11">
    <location>
        <begin position="94"/>
        <end position="157"/>
    </location>
</feature>
<feature type="transmembrane region" description="Helical" evidence="10">
    <location>
        <begin position="905"/>
        <end position="923"/>
    </location>
</feature>
<dbReference type="Pfam" id="PF00595">
    <property type="entry name" value="PDZ"/>
    <property type="match status" value="4"/>
</dbReference>
<reference evidence="14 15" key="2">
    <citation type="submission" date="2024-05" db="EMBL/GenBank/DDBJ databases">
        <authorList>
            <person name="Chen Y."/>
            <person name="Shah S."/>
            <person name="Dougan E. K."/>
            <person name="Thang M."/>
            <person name="Chan C."/>
        </authorList>
    </citation>
    <scope>NUCLEOTIDE SEQUENCE [LARGE SCALE GENOMIC DNA]</scope>
</reference>
<feature type="transmembrane region" description="Helical" evidence="10">
    <location>
        <begin position="1445"/>
        <end position="1465"/>
    </location>
</feature>
<proteinExistence type="inferred from homology"/>
<comment type="caution">
    <text evidence="13">The sequence shown here is derived from an EMBL/GenBank/DDBJ whole genome shotgun (WGS) entry which is preliminary data.</text>
</comment>
<evidence type="ECO:0000256" key="10">
    <source>
        <dbReference type="SAM" id="Phobius"/>
    </source>
</evidence>
<dbReference type="InterPro" id="IPR005821">
    <property type="entry name" value="Ion_trans_dom"/>
</dbReference>
<keyword evidence="5" id="KW-0106">Calcium</keyword>
<dbReference type="InterPro" id="IPR027359">
    <property type="entry name" value="Volt_channel_dom_sf"/>
</dbReference>
<dbReference type="GO" id="GO:0005245">
    <property type="term" value="F:voltage-gated calcium channel activity"/>
    <property type="evidence" value="ECO:0007669"/>
    <property type="project" value="InterPro"/>
</dbReference>
<feature type="compositionally biased region" description="Pro residues" evidence="9">
    <location>
        <begin position="668"/>
        <end position="698"/>
    </location>
</feature>
<dbReference type="GO" id="GO:0034702">
    <property type="term" value="C:monoatomic ion channel complex"/>
    <property type="evidence" value="ECO:0007669"/>
    <property type="project" value="UniProtKB-KW"/>
</dbReference>
<evidence type="ECO:0000313" key="14">
    <source>
        <dbReference type="EMBL" id="CAL4802407.1"/>
    </source>
</evidence>
<dbReference type="InterPro" id="IPR018247">
    <property type="entry name" value="EF_Hand_1_Ca_BS"/>
</dbReference>
<evidence type="ECO:0000256" key="2">
    <source>
        <dbReference type="ARBA" id="ARBA00009286"/>
    </source>
</evidence>
<evidence type="ECO:0000259" key="12">
    <source>
        <dbReference type="PROSITE" id="PS50222"/>
    </source>
</evidence>
<evidence type="ECO:0000256" key="9">
    <source>
        <dbReference type="SAM" id="MobiDB-lite"/>
    </source>
</evidence>
<dbReference type="EMBL" id="CAMXCT010006512">
    <property type="protein sequence ID" value="CAI4015095.1"/>
    <property type="molecule type" value="Genomic_DNA"/>
</dbReference>